<gene>
    <name evidence="2" type="ORF">RI129_003267</name>
</gene>
<dbReference type="AlphaFoldDB" id="A0AAN7VHZ2"/>
<keyword evidence="3" id="KW-1185">Reference proteome</keyword>
<proteinExistence type="predicted"/>
<organism evidence="2 3">
    <name type="scientific">Pyrocoelia pectoralis</name>
    <dbReference type="NCBI Taxonomy" id="417401"/>
    <lineage>
        <taxon>Eukaryota</taxon>
        <taxon>Metazoa</taxon>
        <taxon>Ecdysozoa</taxon>
        <taxon>Arthropoda</taxon>
        <taxon>Hexapoda</taxon>
        <taxon>Insecta</taxon>
        <taxon>Pterygota</taxon>
        <taxon>Neoptera</taxon>
        <taxon>Endopterygota</taxon>
        <taxon>Coleoptera</taxon>
        <taxon>Polyphaga</taxon>
        <taxon>Elateriformia</taxon>
        <taxon>Elateroidea</taxon>
        <taxon>Lampyridae</taxon>
        <taxon>Lampyrinae</taxon>
        <taxon>Pyrocoelia</taxon>
    </lineage>
</organism>
<evidence type="ECO:0000313" key="3">
    <source>
        <dbReference type="Proteomes" id="UP001329430"/>
    </source>
</evidence>
<accession>A0AAN7VHZ2</accession>
<reference evidence="2 3" key="1">
    <citation type="journal article" date="2024" name="Insects">
        <title>An Improved Chromosome-Level Genome Assembly of the Firefly Pyrocoelia pectoralis.</title>
        <authorList>
            <person name="Fu X."/>
            <person name="Meyer-Rochow V.B."/>
            <person name="Ballantyne L."/>
            <person name="Zhu X."/>
        </authorList>
    </citation>
    <scope>NUCLEOTIDE SEQUENCE [LARGE SCALE GENOMIC DNA]</scope>
    <source>
        <strain evidence="2">XCY_ONT2</strain>
    </source>
</reference>
<feature type="region of interest" description="Disordered" evidence="1">
    <location>
        <begin position="264"/>
        <end position="287"/>
    </location>
</feature>
<evidence type="ECO:0000256" key="1">
    <source>
        <dbReference type="SAM" id="MobiDB-lite"/>
    </source>
</evidence>
<protein>
    <submittedName>
        <fullName evidence="2">Uncharacterized protein</fullName>
    </submittedName>
</protein>
<name>A0AAN7VHZ2_9COLE</name>
<sequence>MVDGKVCNALTSTRSTQKCFICGATSKDFNRIDEMINRAITTENLEFGLSVLHGWIRMFECLLHLAYKLPIKKWQARGNDKEIVLENKTRIQKEFRKRCGLIVDQPKPGFGNSNDGNTARRFFKDAELSAEITKIDIELIKKIHIIMIVVSSGHAIDVEKFRQFAHDTARYFVEHYPWYNMPPTLHKYFIHGPAIISSALLPIEHYSRKCSRDKTNEDVFNAFFLSSDPVITSKRKLPKKKLQHLPKEAVDLLKLELDQIQSHIDDTNDESDEEVILSSSDDDDDTY</sequence>
<dbReference type="Proteomes" id="UP001329430">
    <property type="component" value="Chromosome 2"/>
</dbReference>
<comment type="caution">
    <text evidence="2">The sequence shown here is derived from an EMBL/GenBank/DDBJ whole genome shotgun (WGS) entry which is preliminary data.</text>
</comment>
<evidence type="ECO:0000313" key="2">
    <source>
        <dbReference type="EMBL" id="KAK5648375.1"/>
    </source>
</evidence>
<dbReference type="EMBL" id="JAVRBK010000002">
    <property type="protein sequence ID" value="KAK5648375.1"/>
    <property type="molecule type" value="Genomic_DNA"/>
</dbReference>
<feature type="compositionally biased region" description="Acidic residues" evidence="1">
    <location>
        <begin position="267"/>
        <end position="287"/>
    </location>
</feature>